<keyword evidence="5" id="KW-1185">Reference proteome</keyword>
<dbReference type="InterPro" id="IPR029063">
    <property type="entry name" value="SAM-dependent_MTases_sf"/>
</dbReference>
<feature type="region of interest" description="Disordered" evidence="3">
    <location>
        <begin position="246"/>
        <end position="273"/>
    </location>
</feature>
<evidence type="ECO:0000313" key="4">
    <source>
        <dbReference type="EMBL" id="KAK7913284.1"/>
    </source>
</evidence>
<dbReference type="Gene3D" id="3.40.50.150">
    <property type="entry name" value="Vaccinia Virus protein VP39"/>
    <property type="match status" value="2"/>
</dbReference>
<dbReference type="Pfam" id="PF10294">
    <property type="entry name" value="Methyltransf_16"/>
    <property type="match status" value="2"/>
</dbReference>
<protein>
    <submittedName>
        <fullName evidence="4">Uncharacterized protein</fullName>
    </submittedName>
</protein>
<dbReference type="Proteomes" id="UP001460270">
    <property type="component" value="Unassembled WGS sequence"/>
</dbReference>
<evidence type="ECO:0000256" key="3">
    <source>
        <dbReference type="SAM" id="MobiDB-lite"/>
    </source>
</evidence>
<evidence type="ECO:0000256" key="2">
    <source>
        <dbReference type="ARBA" id="ARBA00022691"/>
    </source>
</evidence>
<accession>A0AAW0PBI4</accession>
<evidence type="ECO:0000256" key="1">
    <source>
        <dbReference type="ARBA" id="ARBA00022603"/>
    </source>
</evidence>
<feature type="compositionally biased region" description="Basic and acidic residues" evidence="3">
    <location>
        <begin position="263"/>
        <end position="273"/>
    </location>
</feature>
<dbReference type="EMBL" id="JBBPFD010000009">
    <property type="protein sequence ID" value="KAK7913284.1"/>
    <property type="molecule type" value="Genomic_DNA"/>
</dbReference>
<gene>
    <name evidence="4" type="ORF">WMY93_013495</name>
</gene>
<dbReference type="SUPFAM" id="SSF53335">
    <property type="entry name" value="S-adenosyl-L-methionine-dependent methyltransferases"/>
    <property type="match status" value="2"/>
</dbReference>
<organism evidence="4 5">
    <name type="scientific">Mugilogobius chulae</name>
    <name type="common">yellowstripe goby</name>
    <dbReference type="NCBI Taxonomy" id="88201"/>
    <lineage>
        <taxon>Eukaryota</taxon>
        <taxon>Metazoa</taxon>
        <taxon>Chordata</taxon>
        <taxon>Craniata</taxon>
        <taxon>Vertebrata</taxon>
        <taxon>Euteleostomi</taxon>
        <taxon>Actinopterygii</taxon>
        <taxon>Neopterygii</taxon>
        <taxon>Teleostei</taxon>
        <taxon>Neoteleostei</taxon>
        <taxon>Acanthomorphata</taxon>
        <taxon>Gobiaria</taxon>
        <taxon>Gobiiformes</taxon>
        <taxon>Gobioidei</taxon>
        <taxon>Gobiidae</taxon>
        <taxon>Gobionellinae</taxon>
        <taxon>Mugilogobius</taxon>
    </lineage>
</organism>
<evidence type="ECO:0000313" key="5">
    <source>
        <dbReference type="Proteomes" id="UP001460270"/>
    </source>
</evidence>
<dbReference type="GO" id="GO:0032259">
    <property type="term" value="P:methylation"/>
    <property type="evidence" value="ECO:0007669"/>
    <property type="project" value="UniProtKB-KW"/>
</dbReference>
<proteinExistence type="predicted"/>
<dbReference type="InterPro" id="IPR019410">
    <property type="entry name" value="Methyltransf_16"/>
</dbReference>
<keyword evidence="1" id="KW-0808">Transferase</keyword>
<feature type="compositionally biased region" description="Acidic residues" evidence="3">
    <location>
        <begin position="8"/>
        <end position="25"/>
    </location>
</feature>
<keyword evidence="2" id="KW-0949">S-adenosyl-L-methionine</keyword>
<dbReference type="AlphaFoldDB" id="A0AAW0PBI4"/>
<feature type="region of interest" description="Disordered" evidence="3">
    <location>
        <begin position="1"/>
        <end position="38"/>
    </location>
</feature>
<name>A0AAW0PBI4_9GOBI</name>
<comment type="caution">
    <text evidence="4">The sequence shown here is derived from an EMBL/GenBank/DDBJ whole genome shotgun (WGS) entry which is preliminary data.</text>
</comment>
<dbReference type="GO" id="GO:0008168">
    <property type="term" value="F:methyltransferase activity"/>
    <property type="evidence" value="ECO:0007669"/>
    <property type="project" value="UniProtKB-KW"/>
</dbReference>
<dbReference type="PANTHER" id="PTHR14614:SF13">
    <property type="entry name" value="PROTEIN-LYSINE METHYLTRANSFERASE METTL21C"/>
    <property type="match status" value="1"/>
</dbReference>
<sequence>METLSSYLEEEESSECNSEEEEENETQNQRDEEPCVQKQQRPWAPSFFYRVDREVHHFVGQDILIQEALDSYAATTWPAIGSGTGLVSIVASLLGAWVTATDLPDALSNLRLNLSKNTRGKSRHTPQVSALPWSFNLEHDYPTSVYHYDYVLAADVVYHHDFHNELLSTMKHFCQAGTKLLWANRMRMMNDLEFGEMKIFMATCREEEEDVSKDAQIVSNSEVGEGNNMGKIESVGVQREEEAALTGLSENEETEGEVEQEDEGKGDHSFKADVLKDGQGESTCEVDLAQNSTEQVAGVVERREEKVVMTNSSEVAEDEEMRKMRLENKKPFSWSPCVFRGHSKDIYHYVGTDIDIYETIDSYGAVMWPAALALCSFMENNRDMMNLQDKTVLELGAGTGLVAVVASLLGQSHSHRLPEILGNLRANVMRNTRGRTRHLPQIMPLEWSYDVGRVYPSPPYRFDYVLAADVVYHHNYRGELLATMSHFCHPRATVVWANKVRLESDTQFMELFKKEFNTTLLAEEGDMKIVMGKLKCFKRLFSPG</sequence>
<reference evidence="5" key="1">
    <citation type="submission" date="2024-04" db="EMBL/GenBank/DDBJ databases">
        <title>Salinicola lusitanus LLJ914,a marine bacterium isolated from the Okinawa Trough.</title>
        <authorList>
            <person name="Li J."/>
        </authorList>
    </citation>
    <scope>NUCLEOTIDE SEQUENCE [LARGE SCALE GENOMIC DNA]</scope>
</reference>
<feature type="compositionally biased region" description="Acidic residues" evidence="3">
    <location>
        <begin position="250"/>
        <end position="262"/>
    </location>
</feature>
<dbReference type="PANTHER" id="PTHR14614">
    <property type="entry name" value="HEPATOCELLULAR CARCINOMA-ASSOCIATED ANTIGEN"/>
    <property type="match status" value="1"/>
</dbReference>
<keyword evidence="1" id="KW-0489">Methyltransferase</keyword>